<keyword evidence="6" id="KW-1185">Reference proteome</keyword>
<dbReference type="Gene3D" id="3.30.70.1060">
    <property type="entry name" value="Dimeric alpha+beta barrel"/>
    <property type="match status" value="1"/>
</dbReference>
<dbReference type="Proteomes" id="UP000553442">
    <property type="component" value="Unassembled WGS sequence"/>
</dbReference>
<evidence type="ECO:0000259" key="3">
    <source>
        <dbReference type="Pfam" id="PF00903"/>
    </source>
</evidence>
<dbReference type="Pfam" id="PF03795">
    <property type="entry name" value="YCII"/>
    <property type="match status" value="1"/>
</dbReference>
<dbReference type="InterPro" id="IPR029068">
    <property type="entry name" value="Glyas_Bleomycin-R_OHBP_Dase"/>
</dbReference>
<evidence type="ECO:0000313" key="5">
    <source>
        <dbReference type="EMBL" id="MBB3329349.1"/>
    </source>
</evidence>
<reference evidence="5 6" key="1">
    <citation type="submission" date="2020-08" db="EMBL/GenBank/DDBJ databases">
        <title>Genomic Encyclopedia of Archaeal and Bacterial Type Strains, Phase II (KMG-II): from individual species to whole genera.</title>
        <authorList>
            <person name="Goeker M."/>
        </authorList>
    </citation>
    <scope>NUCLEOTIDE SEQUENCE [LARGE SCALE GENOMIC DNA]</scope>
    <source>
        <strain evidence="5 6">5AG</strain>
    </source>
</reference>
<dbReference type="InterPro" id="IPR011008">
    <property type="entry name" value="Dimeric_a/b-barrel"/>
</dbReference>
<evidence type="ECO:0000313" key="6">
    <source>
        <dbReference type="Proteomes" id="UP000553442"/>
    </source>
</evidence>
<protein>
    <submittedName>
        <fullName evidence="5">Putative glyoxalase superfamily protein PhnB</fullName>
    </submittedName>
</protein>
<accession>A0A7W5JZW1</accession>
<dbReference type="Gene3D" id="3.10.180.10">
    <property type="entry name" value="2,3-Dihydroxybiphenyl 1,2-Dioxygenase, domain 1"/>
    <property type="match status" value="1"/>
</dbReference>
<dbReference type="RefSeq" id="WP_183329434.1">
    <property type="nucleotide sequence ID" value="NZ_JACHZF010000001.1"/>
</dbReference>
<sequence>MRYMLMRKADARTESDPQPDPRVMAAMADYNERMLRAGVMVSGDGLRPSREGCRLVFRDGESRVVAGPFTPSEELLAGYSVLEVDSLEEAIRWARQWPPEDSGGSVTLELRRYYTFEDVAPSAGLEQHRRHARLPDELNLHLTFPGTCREAMGFYADLTGGHLEALIPYGETPAAEEVPADWHDRIIHASLNLRGRRLMGADMQGECYRAPQGARVHLEYEDEAQAAEVFRRLAEGGEVTMPLAETFWARRFGMCTDRFGVPWMIACRTGRCPGQETGGAP</sequence>
<evidence type="ECO:0000259" key="4">
    <source>
        <dbReference type="Pfam" id="PF03795"/>
    </source>
</evidence>
<dbReference type="AlphaFoldDB" id="A0A7W5JZW1"/>
<dbReference type="SUPFAM" id="SSF54593">
    <property type="entry name" value="Glyoxalase/Bleomycin resistance protein/Dihydroxybiphenyl dioxygenase"/>
    <property type="match status" value="1"/>
</dbReference>
<name>A0A7W5JZW1_9GAMM</name>
<gene>
    <name evidence="5" type="ORF">BDK63_000185</name>
</gene>
<feature type="region of interest" description="Disordered" evidence="2">
    <location>
        <begin position="1"/>
        <end position="20"/>
    </location>
</feature>
<feature type="domain" description="Glyoxalase/fosfomycin resistance/dioxygenase" evidence="3">
    <location>
        <begin position="147"/>
        <end position="265"/>
    </location>
</feature>
<evidence type="ECO:0000256" key="1">
    <source>
        <dbReference type="ARBA" id="ARBA00007689"/>
    </source>
</evidence>
<dbReference type="InterPro" id="IPR028973">
    <property type="entry name" value="PhnB-like"/>
</dbReference>
<dbReference type="PANTHER" id="PTHR35174">
    <property type="entry name" value="BLL7171 PROTEIN-RELATED"/>
    <property type="match status" value="1"/>
</dbReference>
<organism evidence="5 6">
    <name type="scientific">Halomonas campaniensis</name>
    <dbReference type="NCBI Taxonomy" id="213554"/>
    <lineage>
        <taxon>Bacteria</taxon>
        <taxon>Pseudomonadati</taxon>
        <taxon>Pseudomonadota</taxon>
        <taxon>Gammaproteobacteria</taxon>
        <taxon>Oceanospirillales</taxon>
        <taxon>Halomonadaceae</taxon>
        <taxon>Halomonas</taxon>
    </lineage>
</organism>
<dbReference type="EMBL" id="JACHZF010000001">
    <property type="protein sequence ID" value="MBB3329349.1"/>
    <property type="molecule type" value="Genomic_DNA"/>
</dbReference>
<dbReference type="Pfam" id="PF00903">
    <property type="entry name" value="Glyoxalase"/>
    <property type="match status" value="1"/>
</dbReference>
<dbReference type="SUPFAM" id="SSF54909">
    <property type="entry name" value="Dimeric alpha+beta barrel"/>
    <property type="match status" value="1"/>
</dbReference>
<comment type="similarity">
    <text evidence="1">Belongs to the YciI family.</text>
</comment>
<dbReference type="InterPro" id="IPR004360">
    <property type="entry name" value="Glyas_Fos-R_dOase_dom"/>
</dbReference>
<evidence type="ECO:0000256" key="2">
    <source>
        <dbReference type="SAM" id="MobiDB-lite"/>
    </source>
</evidence>
<dbReference type="CDD" id="cd06588">
    <property type="entry name" value="PhnB_like"/>
    <property type="match status" value="1"/>
</dbReference>
<proteinExistence type="inferred from homology"/>
<dbReference type="InterPro" id="IPR005545">
    <property type="entry name" value="YCII"/>
</dbReference>
<feature type="domain" description="YCII-related" evidence="4">
    <location>
        <begin position="1"/>
        <end position="103"/>
    </location>
</feature>
<comment type="caution">
    <text evidence="5">The sequence shown here is derived from an EMBL/GenBank/DDBJ whole genome shotgun (WGS) entry which is preliminary data.</text>
</comment>